<sequence length="74" mass="8000">MRAKRGKRIGWQRLPDTGFKAKGQALRAAEVMVEAGRATGAIAVQQTADPDAGDYDEPVILARYGRLPEGFAEV</sequence>
<proteinExistence type="predicted"/>
<dbReference type="Proteomes" id="UP000029995">
    <property type="component" value="Unassembled WGS sequence"/>
</dbReference>
<organism evidence="1 2">
    <name type="scientific">Inquilinus limosus MP06</name>
    <dbReference type="NCBI Taxonomy" id="1398085"/>
    <lineage>
        <taxon>Bacteria</taxon>
        <taxon>Pseudomonadati</taxon>
        <taxon>Pseudomonadota</taxon>
        <taxon>Alphaproteobacteria</taxon>
        <taxon>Rhodospirillales</taxon>
        <taxon>Rhodospirillaceae</taxon>
        <taxon>Inquilinus</taxon>
    </lineage>
</organism>
<comment type="caution">
    <text evidence="1">The sequence shown here is derived from an EMBL/GenBank/DDBJ whole genome shotgun (WGS) entry which is preliminary data.</text>
</comment>
<gene>
    <name evidence="1" type="ORF">P409_08365</name>
</gene>
<evidence type="ECO:0000313" key="2">
    <source>
        <dbReference type="Proteomes" id="UP000029995"/>
    </source>
</evidence>
<dbReference type="EMBL" id="JANX01000070">
    <property type="protein sequence ID" value="KGM34774.1"/>
    <property type="molecule type" value="Genomic_DNA"/>
</dbReference>
<dbReference type="AlphaFoldDB" id="A0A0A0D9H2"/>
<reference evidence="1 2" key="1">
    <citation type="submission" date="2014-01" db="EMBL/GenBank/DDBJ databases">
        <title>Genome sequence determination for a cystic fibrosis isolate, Inquilinus limosus.</title>
        <authorList>
            <person name="Pino M."/>
            <person name="Di Conza J."/>
            <person name="Gutkind G."/>
        </authorList>
    </citation>
    <scope>NUCLEOTIDE SEQUENCE [LARGE SCALE GENOMIC DNA]</scope>
    <source>
        <strain evidence="1 2">MP06</strain>
    </source>
</reference>
<evidence type="ECO:0000313" key="1">
    <source>
        <dbReference type="EMBL" id="KGM34774.1"/>
    </source>
</evidence>
<accession>A0A0A0D9H2</accession>
<protein>
    <submittedName>
        <fullName evidence="1">Uncharacterized protein</fullName>
    </submittedName>
</protein>
<name>A0A0A0D9H2_9PROT</name>